<evidence type="ECO:0000256" key="9">
    <source>
        <dbReference type="ARBA" id="ARBA00023012"/>
    </source>
</evidence>
<dbReference type="InterPro" id="IPR013655">
    <property type="entry name" value="PAS_fold_3"/>
</dbReference>
<dbReference type="Pfam" id="PF08447">
    <property type="entry name" value="PAS_3"/>
    <property type="match status" value="1"/>
</dbReference>
<feature type="transmembrane region" description="Helical" evidence="10">
    <location>
        <begin position="185"/>
        <end position="202"/>
    </location>
</feature>
<comment type="caution">
    <text evidence="14">The sequence shown here is derived from an EMBL/GenBank/DDBJ whole genome shotgun (WGS) entry which is preliminary data.</text>
</comment>
<dbReference type="Pfam" id="PF07730">
    <property type="entry name" value="HisKA_3"/>
    <property type="match status" value="1"/>
</dbReference>
<dbReference type="SUPFAM" id="SSF55874">
    <property type="entry name" value="ATPase domain of HSP90 chaperone/DNA topoisomerase II/histidine kinase"/>
    <property type="match status" value="1"/>
</dbReference>
<dbReference type="GO" id="GO:0016020">
    <property type="term" value="C:membrane"/>
    <property type="evidence" value="ECO:0007669"/>
    <property type="project" value="UniProtKB-SubCell"/>
</dbReference>
<organism evidence="14 15">
    <name type="scientific">Roseimicrobium gellanilyticum</name>
    <dbReference type="NCBI Taxonomy" id="748857"/>
    <lineage>
        <taxon>Bacteria</taxon>
        <taxon>Pseudomonadati</taxon>
        <taxon>Verrucomicrobiota</taxon>
        <taxon>Verrucomicrobiia</taxon>
        <taxon>Verrucomicrobiales</taxon>
        <taxon>Verrucomicrobiaceae</taxon>
        <taxon>Roseimicrobium</taxon>
    </lineage>
</organism>
<keyword evidence="6" id="KW-0547">Nucleotide-binding</keyword>
<dbReference type="InterPro" id="IPR036890">
    <property type="entry name" value="HATPase_C_sf"/>
</dbReference>
<dbReference type="PANTHER" id="PTHR24421:SF10">
    <property type="entry name" value="NITRATE_NITRITE SENSOR PROTEIN NARQ"/>
    <property type="match status" value="1"/>
</dbReference>
<dbReference type="InterPro" id="IPR011712">
    <property type="entry name" value="Sig_transdc_His_kin_sub3_dim/P"/>
</dbReference>
<dbReference type="InterPro" id="IPR003594">
    <property type="entry name" value="HATPase_dom"/>
</dbReference>
<feature type="domain" description="PAC" evidence="12">
    <location>
        <begin position="325"/>
        <end position="377"/>
    </location>
</feature>
<keyword evidence="7 14" id="KW-0418">Kinase</keyword>
<keyword evidence="10" id="KW-0812">Transmembrane</keyword>
<keyword evidence="5" id="KW-0808">Transferase</keyword>
<dbReference type="InterPro" id="IPR000700">
    <property type="entry name" value="PAS-assoc_C"/>
</dbReference>
<dbReference type="InterPro" id="IPR005467">
    <property type="entry name" value="His_kinase_dom"/>
</dbReference>
<evidence type="ECO:0000256" key="3">
    <source>
        <dbReference type="ARBA" id="ARBA00012438"/>
    </source>
</evidence>
<dbReference type="Gene3D" id="3.30.450.20">
    <property type="entry name" value="PAS domain"/>
    <property type="match status" value="1"/>
</dbReference>
<dbReference type="GO" id="GO:0005524">
    <property type="term" value="F:ATP binding"/>
    <property type="evidence" value="ECO:0007669"/>
    <property type="project" value="UniProtKB-KW"/>
</dbReference>
<keyword evidence="4" id="KW-0597">Phosphoprotein</keyword>
<dbReference type="EMBL" id="QNRR01000003">
    <property type="protein sequence ID" value="RBP45380.1"/>
    <property type="molecule type" value="Genomic_DNA"/>
</dbReference>
<dbReference type="AlphaFoldDB" id="A0A366HPE0"/>
<gene>
    <name evidence="14" type="ORF">DES53_103378</name>
</gene>
<evidence type="ECO:0000259" key="11">
    <source>
        <dbReference type="PROSITE" id="PS50109"/>
    </source>
</evidence>
<comment type="catalytic activity">
    <reaction evidence="1">
        <text>ATP + protein L-histidine = ADP + protein N-phospho-L-histidine.</text>
        <dbReference type="EC" id="2.7.13.3"/>
    </reaction>
</comment>
<dbReference type="CDD" id="cd16917">
    <property type="entry name" value="HATPase_UhpB-NarQ-NarX-like"/>
    <property type="match status" value="1"/>
</dbReference>
<dbReference type="InterPro" id="IPR003660">
    <property type="entry name" value="HAMP_dom"/>
</dbReference>
<dbReference type="PROSITE" id="PS50885">
    <property type="entry name" value="HAMP"/>
    <property type="match status" value="1"/>
</dbReference>
<dbReference type="GO" id="GO:0000155">
    <property type="term" value="F:phosphorelay sensor kinase activity"/>
    <property type="evidence" value="ECO:0007669"/>
    <property type="project" value="InterPro"/>
</dbReference>
<evidence type="ECO:0000256" key="1">
    <source>
        <dbReference type="ARBA" id="ARBA00000085"/>
    </source>
</evidence>
<reference evidence="14 15" key="1">
    <citation type="submission" date="2018-06" db="EMBL/GenBank/DDBJ databases">
        <title>Genomic Encyclopedia of Type Strains, Phase IV (KMG-IV): sequencing the most valuable type-strain genomes for metagenomic binning, comparative biology and taxonomic classification.</title>
        <authorList>
            <person name="Goeker M."/>
        </authorList>
    </citation>
    <scope>NUCLEOTIDE SEQUENCE [LARGE SCALE GENOMIC DNA]</scope>
    <source>
        <strain evidence="14 15">DSM 25532</strain>
    </source>
</reference>
<dbReference type="Gene3D" id="1.20.5.1930">
    <property type="match status" value="1"/>
</dbReference>
<dbReference type="SUPFAM" id="SSF55785">
    <property type="entry name" value="PYP-like sensor domain (PAS domain)"/>
    <property type="match status" value="1"/>
</dbReference>
<evidence type="ECO:0000313" key="15">
    <source>
        <dbReference type="Proteomes" id="UP000253426"/>
    </source>
</evidence>
<comment type="subcellular location">
    <subcellularLocation>
        <location evidence="2">Membrane</location>
    </subcellularLocation>
</comment>
<dbReference type="RefSeq" id="WP_113958505.1">
    <property type="nucleotide sequence ID" value="NZ_QNRR01000003.1"/>
</dbReference>
<dbReference type="Proteomes" id="UP000253426">
    <property type="component" value="Unassembled WGS sequence"/>
</dbReference>
<dbReference type="EC" id="2.7.13.3" evidence="3"/>
<evidence type="ECO:0000259" key="13">
    <source>
        <dbReference type="PROSITE" id="PS50885"/>
    </source>
</evidence>
<sequence>MMPRFASTLQFRLSAILLLFGAALVVSNHVMQLRREEEVRRKSLELLAYSDGTRMSGVVQHLLARSMHHAVDLEMSYVSATPDLVRGVISDQHDVVQHSSKRQWTGLPLDSTPLRIARPLMAKARQTMQGQIHEVDPGKRYLSVFPYLTGNYFTEKGLVIMEYDLARAIAEARAHALNQTISRSFLLLAACLLLWLLLQHLVTSRVQQLISQAKAVGTGAPLPEPLRGNDELARISRSFLEASTNLRDTETQLQKMMENLRDVFWMAPLKKPADLSVNDAYEVYWNRSRTRLVTHRWDWLHAVPKEERRRLLLLLRDLQQGGESAEVELRLVHAGKPARWLQVRAFVVKDHRNEPYALAGFAFDVTERKTVDKQLLQAAEEERRRIGSDLHDDVCQRLAAAKLKSGVLRKSLVGAHLPQAELAGELASDLALANNLVRGFARGLMPVASGVEDLSPAIQELSRFITSSFQVPCVVHCSEGISQFDPEMSTHVYRIAQELAVNAAKHAQATRIQINLVQDDRMLRLEVLNDGVAFPASPPRNAGMGLHMVQRRVEVLGASISFQPRPGGGTKVVCEVPVASLATGSELAL</sequence>
<feature type="domain" description="HAMP" evidence="13">
    <location>
        <begin position="200"/>
        <end position="251"/>
    </location>
</feature>
<dbReference type="SMART" id="SM00387">
    <property type="entry name" value="HATPase_c"/>
    <property type="match status" value="1"/>
</dbReference>
<evidence type="ECO:0000256" key="5">
    <source>
        <dbReference type="ARBA" id="ARBA00022679"/>
    </source>
</evidence>
<keyword evidence="9" id="KW-0902">Two-component regulatory system</keyword>
<evidence type="ECO:0000259" key="12">
    <source>
        <dbReference type="PROSITE" id="PS50113"/>
    </source>
</evidence>
<proteinExistence type="predicted"/>
<evidence type="ECO:0000313" key="14">
    <source>
        <dbReference type="EMBL" id="RBP45380.1"/>
    </source>
</evidence>
<feature type="domain" description="Histidine kinase" evidence="11">
    <location>
        <begin position="492"/>
        <end position="580"/>
    </location>
</feature>
<dbReference type="Pfam" id="PF02518">
    <property type="entry name" value="HATPase_c"/>
    <property type="match status" value="1"/>
</dbReference>
<protein>
    <recommendedName>
        <fullName evidence="3">histidine kinase</fullName>
        <ecNumber evidence="3">2.7.13.3</ecNumber>
    </recommendedName>
</protein>
<dbReference type="PANTHER" id="PTHR24421">
    <property type="entry name" value="NITRATE/NITRITE SENSOR PROTEIN NARX-RELATED"/>
    <property type="match status" value="1"/>
</dbReference>
<accession>A0A366HPE0</accession>
<evidence type="ECO:0000256" key="4">
    <source>
        <dbReference type="ARBA" id="ARBA00022553"/>
    </source>
</evidence>
<keyword evidence="15" id="KW-1185">Reference proteome</keyword>
<evidence type="ECO:0000256" key="2">
    <source>
        <dbReference type="ARBA" id="ARBA00004370"/>
    </source>
</evidence>
<dbReference type="Gene3D" id="3.30.565.10">
    <property type="entry name" value="Histidine kinase-like ATPase, C-terminal domain"/>
    <property type="match status" value="1"/>
</dbReference>
<evidence type="ECO:0000256" key="7">
    <source>
        <dbReference type="ARBA" id="ARBA00022777"/>
    </source>
</evidence>
<dbReference type="Gene3D" id="6.10.340.10">
    <property type="match status" value="1"/>
</dbReference>
<evidence type="ECO:0000256" key="6">
    <source>
        <dbReference type="ARBA" id="ARBA00022741"/>
    </source>
</evidence>
<keyword evidence="10" id="KW-0472">Membrane</keyword>
<evidence type="ECO:0000256" key="10">
    <source>
        <dbReference type="SAM" id="Phobius"/>
    </source>
</evidence>
<dbReference type="InterPro" id="IPR035965">
    <property type="entry name" value="PAS-like_dom_sf"/>
</dbReference>
<name>A0A366HPE0_9BACT</name>
<dbReference type="GO" id="GO:0046983">
    <property type="term" value="F:protein dimerization activity"/>
    <property type="evidence" value="ECO:0007669"/>
    <property type="project" value="InterPro"/>
</dbReference>
<keyword evidence="10" id="KW-1133">Transmembrane helix</keyword>
<dbReference type="PROSITE" id="PS50109">
    <property type="entry name" value="HIS_KIN"/>
    <property type="match status" value="1"/>
</dbReference>
<dbReference type="PROSITE" id="PS50113">
    <property type="entry name" value="PAC"/>
    <property type="match status" value="1"/>
</dbReference>
<keyword evidence="8" id="KW-0067">ATP-binding</keyword>
<dbReference type="OrthoDB" id="5421862at2"/>
<evidence type="ECO:0000256" key="8">
    <source>
        <dbReference type="ARBA" id="ARBA00022840"/>
    </source>
</evidence>
<dbReference type="InterPro" id="IPR050482">
    <property type="entry name" value="Sensor_HK_TwoCompSys"/>
</dbReference>